<comment type="similarity">
    <text evidence="4">Belongs to the class I-like SAM-binding methyltransferase superfamily. RNA M5U methyltransferase family.</text>
</comment>
<dbReference type="PANTHER" id="PTHR11061:SF30">
    <property type="entry name" value="TRNA (URACIL(54)-C(5))-METHYLTRANSFERASE"/>
    <property type="match status" value="1"/>
</dbReference>
<organism evidence="7 8">
    <name type="scientific">Phaeodactylibacter xiamenensis</name>
    <dbReference type="NCBI Taxonomy" id="1524460"/>
    <lineage>
        <taxon>Bacteria</taxon>
        <taxon>Pseudomonadati</taxon>
        <taxon>Bacteroidota</taxon>
        <taxon>Saprospiria</taxon>
        <taxon>Saprospirales</taxon>
        <taxon>Haliscomenobacteraceae</taxon>
        <taxon>Phaeodactylibacter</taxon>
    </lineage>
</organism>
<gene>
    <name evidence="7" type="ORF">IX84_08515</name>
</gene>
<dbReference type="InterPro" id="IPR030391">
    <property type="entry name" value="MeTrfase_TrmA_CS"/>
</dbReference>
<dbReference type="Gene3D" id="2.40.50.140">
    <property type="entry name" value="Nucleic acid-binding proteins"/>
    <property type="match status" value="1"/>
</dbReference>
<evidence type="ECO:0000256" key="4">
    <source>
        <dbReference type="PROSITE-ProRule" id="PRU01024"/>
    </source>
</evidence>
<dbReference type="GO" id="GO:0070041">
    <property type="term" value="F:rRNA (uridine-C5-)-methyltransferase activity"/>
    <property type="evidence" value="ECO:0007669"/>
    <property type="project" value="TreeGrafter"/>
</dbReference>
<feature type="binding site" evidence="4">
    <location>
        <position position="300"/>
    </location>
    <ligand>
        <name>S-adenosyl-L-methionine</name>
        <dbReference type="ChEBI" id="CHEBI:59789"/>
    </ligand>
</feature>
<dbReference type="PANTHER" id="PTHR11061">
    <property type="entry name" value="RNA M5U METHYLTRANSFERASE"/>
    <property type="match status" value="1"/>
</dbReference>
<name>A0A098S9B1_9BACT</name>
<dbReference type="EMBL" id="JPOS01000018">
    <property type="protein sequence ID" value="KGE88695.1"/>
    <property type="molecule type" value="Genomic_DNA"/>
</dbReference>
<evidence type="ECO:0000313" key="8">
    <source>
        <dbReference type="Proteomes" id="UP000029736"/>
    </source>
</evidence>
<dbReference type="PROSITE" id="PS01230">
    <property type="entry name" value="TRMA_1"/>
    <property type="match status" value="1"/>
</dbReference>
<feature type="binding site" evidence="4">
    <location>
        <position position="350"/>
    </location>
    <ligand>
        <name>S-adenosyl-L-methionine</name>
        <dbReference type="ChEBI" id="CHEBI:59789"/>
    </ligand>
</feature>
<dbReference type="InterPro" id="IPR012340">
    <property type="entry name" value="NA-bd_OB-fold"/>
</dbReference>
<dbReference type="InterPro" id="IPR010280">
    <property type="entry name" value="U5_MeTrfase_fam"/>
</dbReference>
<dbReference type="RefSeq" id="WP_044218515.1">
    <property type="nucleotide sequence ID" value="NZ_JBKAGJ010000018.1"/>
</dbReference>
<keyword evidence="2 4" id="KW-0808">Transferase</keyword>
<dbReference type="Gene3D" id="2.40.50.1070">
    <property type="match status" value="1"/>
</dbReference>
<feature type="binding site" evidence="4">
    <location>
        <position position="329"/>
    </location>
    <ligand>
        <name>S-adenosyl-L-methionine</name>
        <dbReference type="ChEBI" id="CHEBI:59789"/>
    </ligand>
</feature>
<comment type="caution">
    <text evidence="7">The sequence shown here is derived from an EMBL/GenBank/DDBJ whole genome shotgun (WGS) entry which is preliminary data.</text>
</comment>
<keyword evidence="1 4" id="KW-0489">Methyltransferase</keyword>
<dbReference type="FunFam" id="3.40.50.150:FF:000009">
    <property type="entry name" value="23S rRNA (Uracil(1939)-C(5))-methyltransferase RlmD"/>
    <property type="match status" value="1"/>
</dbReference>
<dbReference type="PROSITE" id="PS51687">
    <property type="entry name" value="SAM_MT_RNA_M5U"/>
    <property type="match status" value="1"/>
</dbReference>
<evidence type="ECO:0000259" key="6">
    <source>
        <dbReference type="PROSITE" id="PS50926"/>
    </source>
</evidence>
<evidence type="ECO:0000256" key="1">
    <source>
        <dbReference type="ARBA" id="ARBA00022603"/>
    </source>
</evidence>
<dbReference type="OrthoDB" id="9804590at2"/>
<dbReference type="Gene3D" id="3.40.50.150">
    <property type="entry name" value="Vaccinia Virus protein VP39"/>
    <property type="match status" value="1"/>
</dbReference>
<evidence type="ECO:0000313" key="7">
    <source>
        <dbReference type="EMBL" id="KGE88695.1"/>
    </source>
</evidence>
<evidence type="ECO:0000256" key="5">
    <source>
        <dbReference type="PROSITE-ProRule" id="PRU10015"/>
    </source>
</evidence>
<keyword evidence="3 4" id="KW-0949">S-adenosyl-L-methionine</keyword>
<evidence type="ECO:0000256" key="3">
    <source>
        <dbReference type="ARBA" id="ARBA00022691"/>
    </source>
</evidence>
<feature type="binding site" evidence="4">
    <location>
        <position position="399"/>
    </location>
    <ligand>
        <name>S-adenosyl-L-methionine</name>
        <dbReference type="ChEBI" id="CHEBI:59789"/>
    </ligand>
</feature>
<dbReference type="AlphaFoldDB" id="A0A098S9B1"/>
<dbReference type="Proteomes" id="UP000029736">
    <property type="component" value="Unassembled WGS sequence"/>
</dbReference>
<dbReference type="STRING" id="1524460.IX84_08515"/>
<feature type="active site" evidence="5">
    <location>
        <position position="426"/>
    </location>
</feature>
<keyword evidence="8" id="KW-1185">Reference proteome</keyword>
<dbReference type="Pfam" id="PF05958">
    <property type="entry name" value="tRNA_U5-meth_tr"/>
    <property type="match status" value="1"/>
</dbReference>
<dbReference type="NCBIfam" id="TIGR00479">
    <property type="entry name" value="rumA"/>
    <property type="match status" value="1"/>
</dbReference>
<dbReference type="SUPFAM" id="SSF53335">
    <property type="entry name" value="S-adenosyl-L-methionine-dependent methyltransferases"/>
    <property type="match status" value="1"/>
</dbReference>
<dbReference type="PROSITE" id="PS50926">
    <property type="entry name" value="TRAM"/>
    <property type="match status" value="1"/>
</dbReference>
<dbReference type="InterPro" id="IPR029063">
    <property type="entry name" value="SAM-dependent_MTases_sf"/>
</dbReference>
<dbReference type="InterPro" id="IPR030390">
    <property type="entry name" value="MeTrfase_TrmA_AS"/>
</dbReference>
<proteinExistence type="inferred from homology"/>
<dbReference type="InterPro" id="IPR002792">
    <property type="entry name" value="TRAM_dom"/>
</dbReference>
<dbReference type="GO" id="GO:0070475">
    <property type="term" value="P:rRNA base methylation"/>
    <property type="evidence" value="ECO:0007669"/>
    <property type="project" value="TreeGrafter"/>
</dbReference>
<dbReference type="PROSITE" id="PS01231">
    <property type="entry name" value="TRMA_2"/>
    <property type="match status" value="1"/>
</dbReference>
<dbReference type="CDD" id="cd02440">
    <property type="entry name" value="AdoMet_MTases"/>
    <property type="match status" value="1"/>
</dbReference>
<accession>A0A098S9B1</accession>
<reference evidence="7 8" key="1">
    <citation type="journal article" date="2014" name="Int. J. Syst. Evol. Microbiol.">
        <title>Phaeodactylibacter xiamenensis gen. nov., sp. nov., a member of the family Saprospiraceae isolated from the marine alga Phaeodactylum tricornutum.</title>
        <authorList>
            <person name="Chen Z.Jr."/>
            <person name="Lei X."/>
            <person name="Lai Q."/>
            <person name="Li Y."/>
            <person name="Zhang B."/>
            <person name="Zhang J."/>
            <person name="Zhang H."/>
            <person name="Yang L."/>
            <person name="Zheng W."/>
            <person name="Tian Y."/>
            <person name="Yu Z."/>
            <person name="Xu H.Jr."/>
            <person name="Zheng T."/>
        </authorList>
    </citation>
    <scope>NUCLEOTIDE SEQUENCE [LARGE SCALE GENOMIC DNA]</scope>
    <source>
        <strain evidence="7 8">KD52</strain>
    </source>
</reference>
<feature type="domain" description="TRAM" evidence="6">
    <location>
        <begin position="1"/>
        <end position="63"/>
    </location>
</feature>
<sequence length="468" mass="53044">MGRRKKPKVYTDVRFTGIADKGRAVGRDAEGKVIFADGVAPGDVADVLVKRKKKGVLMGTAQEIKSFSPDRAEPVCEHFWLCGGCKWQHLSYEAQAREKEKVVRDTLSRIGKVEIEEFLPILAAKQTTFYRNKLEFSFSNKRWLTRAEIESGIPNKADVLGFHRSGAFDKVIDIDKCWLQPDPSNDLRNGIKEIALEQGLTFHDAREHKGFMRQVMFRITTQGEILVLFSFHKDEPKKYQPFMDAVMERFPQITTVCYCINTKVNDFLYDLEMHTYAGKGYVEEKLDDVRFKVGPKSFFQTNTYQAKELYDTVVEFAGLSGTENVYDLYTGIGSIALYVAQACKQVVGIEEIPEAIADAEVNARLNDIENAVFYAGDVKDILTADFAERHGKPDLLITDPPRAGMHAKVVDMLLELAAPRMVYVSCNPATQARDLQLLSEKYRVVKARPVDMFPHTHHIENVALLELR</sequence>
<dbReference type="Pfam" id="PF01938">
    <property type="entry name" value="TRAM"/>
    <property type="match status" value="1"/>
</dbReference>
<protein>
    <submittedName>
        <fullName evidence="7">RNA methyltransferase</fullName>
    </submittedName>
</protein>
<feature type="active site" description="Nucleophile" evidence="4">
    <location>
        <position position="426"/>
    </location>
</feature>
<evidence type="ECO:0000256" key="2">
    <source>
        <dbReference type="ARBA" id="ARBA00022679"/>
    </source>
</evidence>